<dbReference type="InterPro" id="IPR011598">
    <property type="entry name" value="bHLH_dom"/>
</dbReference>
<feature type="domain" description="BHLH" evidence="2">
    <location>
        <begin position="73"/>
        <end position="125"/>
    </location>
</feature>
<keyword evidence="4" id="KW-1185">Reference proteome</keyword>
<sequence>MDSVWPWWNRDRIASLTALCETSTDFRDTLNSFTVDTSANIFYISSSGVTQRSPATATDTTKKTSMDKPHQRSRPGSNAARERSRVKTLKMAFLDLQRTLPAVPRDTKLSKLDVLVLATTYIAHLTRALAVTAPCVDCSDGYCHHDTQCKNCGSVPDNQARCCCSKAPGKGAGCVGKLSQRGIGRLGSGRNGGGVFIGQGCYNGRVTKASTASNSTRTDGYLHPVKKWPMRTRLYAGIMASACDVTRSSLNTSHDIIGAARAASHTNHDATKAWDL</sequence>
<dbReference type="PROSITE" id="PS50888">
    <property type="entry name" value="BHLH"/>
    <property type="match status" value="1"/>
</dbReference>
<gene>
    <name evidence="3" type="ORF">BaRGS_00016796</name>
</gene>
<dbReference type="SUPFAM" id="SSF47459">
    <property type="entry name" value="HLH, helix-loop-helix DNA-binding domain"/>
    <property type="match status" value="1"/>
</dbReference>
<dbReference type="CDD" id="cd19710">
    <property type="entry name" value="bHLH_TS_TCF24"/>
    <property type="match status" value="1"/>
</dbReference>
<dbReference type="SMART" id="SM00353">
    <property type="entry name" value="HLH"/>
    <property type="match status" value="1"/>
</dbReference>
<dbReference type="Gene3D" id="4.10.280.10">
    <property type="entry name" value="Helix-loop-helix DNA-binding domain"/>
    <property type="match status" value="1"/>
</dbReference>
<dbReference type="Pfam" id="PF00010">
    <property type="entry name" value="HLH"/>
    <property type="match status" value="1"/>
</dbReference>
<name>A0ABD0KYP4_9CAEN</name>
<reference evidence="3 4" key="1">
    <citation type="journal article" date="2023" name="Sci. Data">
        <title>Genome assembly of the Korean intertidal mud-creeper Batillaria attramentaria.</title>
        <authorList>
            <person name="Patra A.K."/>
            <person name="Ho P.T."/>
            <person name="Jun S."/>
            <person name="Lee S.J."/>
            <person name="Kim Y."/>
            <person name="Won Y.J."/>
        </authorList>
    </citation>
    <scope>NUCLEOTIDE SEQUENCE [LARGE SCALE GENOMIC DNA]</scope>
    <source>
        <strain evidence="3">Wonlab-2016</strain>
    </source>
</reference>
<comment type="caution">
    <text evidence="3">The sequence shown here is derived from an EMBL/GenBank/DDBJ whole genome shotgun (WGS) entry which is preliminary data.</text>
</comment>
<dbReference type="InterPro" id="IPR050283">
    <property type="entry name" value="E-box_TF_Regulators"/>
</dbReference>
<evidence type="ECO:0000313" key="3">
    <source>
        <dbReference type="EMBL" id="KAK7491950.1"/>
    </source>
</evidence>
<dbReference type="Proteomes" id="UP001519460">
    <property type="component" value="Unassembled WGS sequence"/>
</dbReference>
<feature type="region of interest" description="Disordered" evidence="1">
    <location>
        <begin position="51"/>
        <end position="83"/>
    </location>
</feature>
<evidence type="ECO:0000259" key="2">
    <source>
        <dbReference type="PROSITE" id="PS50888"/>
    </source>
</evidence>
<evidence type="ECO:0000256" key="1">
    <source>
        <dbReference type="SAM" id="MobiDB-lite"/>
    </source>
</evidence>
<evidence type="ECO:0000313" key="4">
    <source>
        <dbReference type="Proteomes" id="UP001519460"/>
    </source>
</evidence>
<feature type="compositionally biased region" description="Basic and acidic residues" evidence="1">
    <location>
        <begin position="60"/>
        <end position="70"/>
    </location>
</feature>
<proteinExistence type="predicted"/>
<dbReference type="InterPro" id="IPR036638">
    <property type="entry name" value="HLH_DNA-bd_sf"/>
</dbReference>
<organism evidence="3 4">
    <name type="scientific">Batillaria attramentaria</name>
    <dbReference type="NCBI Taxonomy" id="370345"/>
    <lineage>
        <taxon>Eukaryota</taxon>
        <taxon>Metazoa</taxon>
        <taxon>Spiralia</taxon>
        <taxon>Lophotrochozoa</taxon>
        <taxon>Mollusca</taxon>
        <taxon>Gastropoda</taxon>
        <taxon>Caenogastropoda</taxon>
        <taxon>Sorbeoconcha</taxon>
        <taxon>Cerithioidea</taxon>
        <taxon>Batillariidae</taxon>
        <taxon>Batillaria</taxon>
    </lineage>
</organism>
<dbReference type="EMBL" id="JACVVK020000108">
    <property type="protein sequence ID" value="KAK7491950.1"/>
    <property type="molecule type" value="Genomic_DNA"/>
</dbReference>
<protein>
    <recommendedName>
        <fullName evidence="2">BHLH domain-containing protein</fullName>
    </recommendedName>
</protein>
<accession>A0ABD0KYP4</accession>
<dbReference type="PANTHER" id="PTHR23349:SF111">
    <property type="entry name" value="BHLH DOMAIN-CONTAINING PROTEIN"/>
    <property type="match status" value="1"/>
</dbReference>
<dbReference type="AlphaFoldDB" id="A0ABD0KYP4"/>
<dbReference type="PANTHER" id="PTHR23349">
    <property type="entry name" value="BASIC HELIX-LOOP-HELIX TRANSCRIPTION FACTOR, TWIST"/>
    <property type="match status" value="1"/>
</dbReference>